<accession>A0AA38PJQ7</accession>
<reference evidence="2" key="1">
    <citation type="submission" date="2022-08" db="EMBL/GenBank/DDBJ databases">
        <authorList>
            <consortium name="DOE Joint Genome Institute"/>
            <person name="Min B."/>
            <person name="Riley R."/>
            <person name="Sierra-Patev S."/>
            <person name="Naranjo-Ortiz M."/>
            <person name="Looney B."/>
            <person name="Konkel Z."/>
            <person name="Slot J.C."/>
            <person name="Sakamoto Y."/>
            <person name="Steenwyk J.L."/>
            <person name="Rokas A."/>
            <person name="Carro J."/>
            <person name="Camarero S."/>
            <person name="Ferreira P."/>
            <person name="Molpeceres G."/>
            <person name="Ruiz-Duenas F.J."/>
            <person name="Serrano A."/>
            <person name="Henrissat B."/>
            <person name="Drula E."/>
            <person name="Hughes K.W."/>
            <person name="Mata J.L."/>
            <person name="Ishikawa N.K."/>
            <person name="Vargas-Isla R."/>
            <person name="Ushijima S."/>
            <person name="Smith C.A."/>
            <person name="Ahrendt S."/>
            <person name="Andreopoulos W."/>
            <person name="He G."/>
            <person name="Labutti K."/>
            <person name="Lipzen A."/>
            <person name="Ng V."/>
            <person name="Sandor L."/>
            <person name="Barry K."/>
            <person name="Martinez A.T."/>
            <person name="Xiao Y."/>
            <person name="Gibbons J.G."/>
            <person name="Terashima K."/>
            <person name="Hibbett D.S."/>
            <person name="Grigoriev I.V."/>
        </authorList>
    </citation>
    <scope>NUCLEOTIDE SEQUENCE</scope>
    <source>
        <strain evidence="2">TFB9207</strain>
    </source>
</reference>
<evidence type="ECO:0000313" key="2">
    <source>
        <dbReference type="EMBL" id="KAJ3844235.1"/>
    </source>
</evidence>
<comment type="caution">
    <text evidence="2">The sequence shown here is derived from an EMBL/GenBank/DDBJ whole genome shotgun (WGS) entry which is preliminary data.</text>
</comment>
<dbReference type="AlphaFoldDB" id="A0AA38PJQ7"/>
<dbReference type="EMBL" id="MU805957">
    <property type="protein sequence ID" value="KAJ3844235.1"/>
    <property type="molecule type" value="Genomic_DNA"/>
</dbReference>
<feature type="signal peptide" evidence="1">
    <location>
        <begin position="1"/>
        <end position="21"/>
    </location>
</feature>
<evidence type="ECO:0000313" key="3">
    <source>
        <dbReference type="Proteomes" id="UP001163846"/>
    </source>
</evidence>
<dbReference type="Proteomes" id="UP001163846">
    <property type="component" value="Unassembled WGS sequence"/>
</dbReference>
<gene>
    <name evidence="2" type="ORF">F5878DRAFT_602473</name>
</gene>
<proteinExistence type="predicted"/>
<sequence length="214" mass="24279">MHFPIAYPAIAILALLSTVASIPVVSVPSLLRAVGMRTAQQNRATTRDCLIHLQAYMRMEPDEAFEIEFRPLESDTEWTTPRNPAATQAAREFVESQLKEQLHGVVPRLEFKEENAYKLATLLDTLYFTLRSTRFWQMSYYVAVSTELVNGRLVMIMWKKPERVLNHPGFRSQEGRDGYPFHVEVQEMRQLLMQESGDGLHATPSGHSGTQAAG</sequence>
<protein>
    <submittedName>
        <fullName evidence="2">Uncharacterized protein</fullName>
    </submittedName>
</protein>
<keyword evidence="1" id="KW-0732">Signal</keyword>
<feature type="chain" id="PRO_5041333306" evidence="1">
    <location>
        <begin position="22"/>
        <end position="214"/>
    </location>
</feature>
<organism evidence="2 3">
    <name type="scientific">Lentinula raphanica</name>
    <dbReference type="NCBI Taxonomy" id="153919"/>
    <lineage>
        <taxon>Eukaryota</taxon>
        <taxon>Fungi</taxon>
        <taxon>Dikarya</taxon>
        <taxon>Basidiomycota</taxon>
        <taxon>Agaricomycotina</taxon>
        <taxon>Agaricomycetes</taxon>
        <taxon>Agaricomycetidae</taxon>
        <taxon>Agaricales</taxon>
        <taxon>Marasmiineae</taxon>
        <taxon>Omphalotaceae</taxon>
        <taxon>Lentinula</taxon>
    </lineage>
</organism>
<name>A0AA38PJQ7_9AGAR</name>
<evidence type="ECO:0000256" key="1">
    <source>
        <dbReference type="SAM" id="SignalP"/>
    </source>
</evidence>
<keyword evidence="3" id="KW-1185">Reference proteome</keyword>